<gene>
    <name evidence="2" type="ORF">SacxiDRAFT_3669</name>
</gene>
<dbReference type="AlphaFoldDB" id="I0V6V9"/>
<evidence type="ECO:0000313" key="3">
    <source>
        <dbReference type="Proteomes" id="UP000004691"/>
    </source>
</evidence>
<dbReference type="eggNOG" id="COG0154">
    <property type="taxonomic scope" value="Bacteria"/>
</dbReference>
<protein>
    <recommendedName>
        <fullName evidence="1">Allophanate hydrolase C-terminal domain-containing protein</fullName>
    </recommendedName>
</protein>
<dbReference type="EMBL" id="JH636049">
    <property type="protein sequence ID" value="EID55862.1"/>
    <property type="molecule type" value="Genomic_DNA"/>
</dbReference>
<name>I0V6V9_9PSEU</name>
<dbReference type="Gene3D" id="3.10.490.10">
    <property type="entry name" value="Gamma-glutamyl cyclotransferase-like"/>
    <property type="match status" value="1"/>
</dbReference>
<evidence type="ECO:0000313" key="2">
    <source>
        <dbReference type="EMBL" id="EID55862.1"/>
    </source>
</evidence>
<dbReference type="HOGENOM" id="CLU_595652_0_0_11"/>
<dbReference type="Pfam" id="PF21986">
    <property type="entry name" value="AH_C"/>
    <property type="match status" value="1"/>
</dbReference>
<feature type="domain" description="Allophanate hydrolase C-terminal" evidence="1">
    <location>
        <begin position="321"/>
        <end position="444"/>
    </location>
</feature>
<dbReference type="InterPro" id="IPR036928">
    <property type="entry name" value="AS_sf"/>
</dbReference>
<keyword evidence="3" id="KW-1185">Reference proteome</keyword>
<dbReference type="STRING" id="882086.SacxiDRAFT_3669"/>
<dbReference type="OrthoDB" id="182039at2"/>
<accession>I0V6V9</accession>
<dbReference type="Gene3D" id="3.90.1300.10">
    <property type="entry name" value="Amidase signature (AS) domain"/>
    <property type="match status" value="1"/>
</dbReference>
<organism evidence="2 3">
    <name type="scientific">Saccharomonospora xinjiangensis XJ-54</name>
    <dbReference type="NCBI Taxonomy" id="882086"/>
    <lineage>
        <taxon>Bacteria</taxon>
        <taxon>Bacillati</taxon>
        <taxon>Actinomycetota</taxon>
        <taxon>Actinomycetes</taxon>
        <taxon>Pseudonocardiales</taxon>
        <taxon>Pseudonocardiaceae</taxon>
        <taxon>Saccharomonospora</taxon>
    </lineage>
</organism>
<dbReference type="SUPFAM" id="SSF75304">
    <property type="entry name" value="Amidase signature (AS) enzymes"/>
    <property type="match status" value="1"/>
</dbReference>
<dbReference type="InterPro" id="IPR053844">
    <property type="entry name" value="AH_C"/>
</dbReference>
<evidence type="ECO:0000259" key="1">
    <source>
        <dbReference type="Pfam" id="PF21986"/>
    </source>
</evidence>
<reference evidence="2 3" key="1">
    <citation type="submission" date="2012-01" db="EMBL/GenBank/DDBJ databases">
        <title>Improved High-Quality Draft sequence of Saccharomonospora xinjiangensis XJ-54.</title>
        <authorList>
            <consortium name="US DOE Joint Genome Institute"/>
            <person name="Lucas S."/>
            <person name="Han J."/>
            <person name="Lapidus A."/>
            <person name="Cheng J.-F."/>
            <person name="Goodwin L."/>
            <person name="Pitluck S."/>
            <person name="Peters L."/>
            <person name="Mikhailova N."/>
            <person name="Teshima H."/>
            <person name="Detter J.C."/>
            <person name="Han C."/>
            <person name="Tapia R."/>
            <person name="Land M."/>
            <person name="Hauser L."/>
            <person name="Kyrpides N."/>
            <person name="Ivanova N."/>
            <person name="Pagani I."/>
            <person name="Brambilla E.-M."/>
            <person name="Klenk H.-P."/>
            <person name="Woyke T."/>
        </authorList>
    </citation>
    <scope>NUCLEOTIDE SEQUENCE [LARGE SCALE GENOMIC DNA]</scope>
    <source>
        <strain evidence="2 3">XJ-54</strain>
    </source>
</reference>
<dbReference type="RefSeq" id="WP_006240061.1">
    <property type="nucleotide sequence ID" value="NZ_JH636049.1"/>
</dbReference>
<dbReference type="Proteomes" id="UP000004691">
    <property type="component" value="Unassembled WGS sequence"/>
</dbReference>
<sequence>MNLFLFDDDTVPLPPVTTSQAVQRVLSVFDALARGLGPAPPVRLRCREDVLMDAKAVDERVRAGERMSLVGILVAAPEVPVVAERLAQAGAVVAGHTVPGAPSPGSEVRLETLSKLDALLVTEPPASCRGVVGFVPTRGLLPASGSGITTVLARDAAVAQRVAAAVTGPDPRTTSAGFSRHWPDSVRLSAGEHPRIAVPDRAFLAELGRVEAARLAATADTLSVAGATTHEVELHGAGGLCRKRAAVALGDHEALLLPLGTGLCSLTRLATRLDTAAVLLPTRDGGGVGLLAKPFDDQVVLDLAGLLTGSQASTPYPDVGVRLIAFGSYLRGQPRAADLERVGARFTGFATTSRHYRLLLIEHDPPEAGVVPANRPSEGGPLVGEEWLLSPAALGEFVARLPSPMRLGTVELADGTSAPAILCDPSVAERSVDLTAWECWRAYLRHLSAVRPVAARAGS</sequence>
<proteinExistence type="predicted"/>